<organism evidence="1 2">
    <name type="scientific">Ilex paraguariensis</name>
    <name type="common">yerba mate</name>
    <dbReference type="NCBI Taxonomy" id="185542"/>
    <lineage>
        <taxon>Eukaryota</taxon>
        <taxon>Viridiplantae</taxon>
        <taxon>Streptophyta</taxon>
        <taxon>Embryophyta</taxon>
        <taxon>Tracheophyta</taxon>
        <taxon>Spermatophyta</taxon>
        <taxon>Magnoliopsida</taxon>
        <taxon>eudicotyledons</taxon>
        <taxon>Gunneridae</taxon>
        <taxon>Pentapetalae</taxon>
        <taxon>asterids</taxon>
        <taxon>campanulids</taxon>
        <taxon>Aquifoliales</taxon>
        <taxon>Aquifoliaceae</taxon>
        <taxon>Ilex</taxon>
    </lineage>
</organism>
<keyword evidence="2" id="KW-1185">Reference proteome</keyword>
<dbReference type="EMBL" id="CAUOFW020001859">
    <property type="protein sequence ID" value="CAK9149330.1"/>
    <property type="molecule type" value="Genomic_DNA"/>
</dbReference>
<dbReference type="Proteomes" id="UP001642360">
    <property type="component" value="Unassembled WGS sequence"/>
</dbReference>
<protein>
    <submittedName>
        <fullName evidence="1">Uncharacterized protein</fullName>
    </submittedName>
</protein>
<name>A0ABC8RWH6_9AQUA</name>
<accession>A0ABC8RWH6</accession>
<reference evidence="1 2" key="1">
    <citation type="submission" date="2024-02" db="EMBL/GenBank/DDBJ databases">
        <authorList>
            <person name="Vignale AGUSTIN F."/>
            <person name="Sosa J E."/>
            <person name="Modenutti C."/>
        </authorList>
    </citation>
    <scope>NUCLEOTIDE SEQUENCE [LARGE SCALE GENOMIC DNA]</scope>
</reference>
<comment type="caution">
    <text evidence="1">The sequence shown here is derived from an EMBL/GenBank/DDBJ whole genome shotgun (WGS) entry which is preliminary data.</text>
</comment>
<evidence type="ECO:0000313" key="1">
    <source>
        <dbReference type="EMBL" id="CAK9149330.1"/>
    </source>
</evidence>
<evidence type="ECO:0000313" key="2">
    <source>
        <dbReference type="Proteomes" id="UP001642360"/>
    </source>
</evidence>
<proteinExistence type="predicted"/>
<dbReference type="AlphaFoldDB" id="A0ABC8RWH6"/>
<gene>
    <name evidence="1" type="ORF">ILEXP_LOCUS17369</name>
</gene>
<sequence length="63" mass="7050">MRMFAWNLADFCVVDGPIAEARDYLVKMMEVFDYVSPEELIESVDSCSGGDPAEDIEIIDVSD</sequence>